<evidence type="ECO:0000313" key="1">
    <source>
        <dbReference type="EMBL" id="MBD8868783.1"/>
    </source>
</evidence>
<dbReference type="RefSeq" id="WP_192140698.1">
    <property type="nucleotide sequence ID" value="NZ_JACYXZ010000001.1"/>
</dbReference>
<dbReference type="AlphaFoldDB" id="A0A927PYS3"/>
<gene>
    <name evidence="1" type="ORF">IE331_04005</name>
</gene>
<organism evidence="1 2">
    <name type="scientific">Nocardioides donggukensis</name>
    <dbReference type="NCBI Taxonomy" id="2774019"/>
    <lineage>
        <taxon>Bacteria</taxon>
        <taxon>Bacillati</taxon>
        <taxon>Actinomycetota</taxon>
        <taxon>Actinomycetes</taxon>
        <taxon>Propionibacteriales</taxon>
        <taxon>Nocardioidaceae</taxon>
        <taxon>Nocardioides</taxon>
    </lineage>
</organism>
<proteinExistence type="predicted"/>
<sequence length="330" mass="33973">MVLPLVPLVLIAIGSASGAGGVALGGKGAFDLKKARDELRMCEKRYLEERARTERAVDETNRLLADYGGQQQASLEAVVVRMGVFLRRHAKQVRESERLLVDGIDVTVGSVAGAAKLDADAVAWVRGAMGSAATGAGAAMGVTAAVGTYGVASTGVAISGLSGAAAESATLALLGGGSLASGGGGMALGATALNFFAIGPGLLVGGFVIKGQGDKARTEAREYEVKVNVAAAELSDTRTRLTAVDSRTEELADLLSQLAARAVESLDLLESETFDPEKHAARFQRTLNLVMAVRDVAATPVVDGAGELNDKTDGLQVKYRPMTKEADGDE</sequence>
<accession>A0A927PYS3</accession>
<name>A0A927PYS3_9ACTN</name>
<evidence type="ECO:0000313" key="2">
    <source>
        <dbReference type="Proteomes" id="UP000616839"/>
    </source>
</evidence>
<comment type="caution">
    <text evidence="1">The sequence shown here is derived from an EMBL/GenBank/DDBJ whole genome shotgun (WGS) entry which is preliminary data.</text>
</comment>
<reference evidence="1" key="1">
    <citation type="submission" date="2020-09" db="EMBL/GenBank/DDBJ databases">
        <title>Nocardioides sp. strain MJB4 16S ribosomal RNA gene Genome sequencing and assembly.</title>
        <authorList>
            <person name="Kim I."/>
        </authorList>
    </citation>
    <scope>NUCLEOTIDE SEQUENCE</scope>
    <source>
        <strain evidence="1">MJB4</strain>
    </source>
</reference>
<protein>
    <submittedName>
        <fullName evidence="1">Uncharacterized protein</fullName>
    </submittedName>
</protein>
<keyword evidence="2" id="KW-1185">Reference proteome</keyword>
<dbReference type="EMBL" id="JACYXZ010000001">
    <property type="protein sequence ID" value="MBD8868783.1"/>
    <property type="molecule type" value="Genomic_DNA"/>
</dbReference>
<dbReference type="Proteomes" id="UP000616839">
    <property type="component" value="Unassembled WGS sequence"/>
</dbReference>